<keyword evidence="5" id="KW-1185">Reference proteome</keyword>
<dbReference type="BioCyc" id="PSP1104324:GJSN-784-MONOMER"/>
<feature type="region of interest" description="Disordered" evidence="1">
    <location>
        <begin position="256"/>
        <end position="310"/>
    </location>
</feature>
<dbReference type="AlphaFoldDB" id="G7VAK6"/>
<evidence type="ECO:0000256" key="2">
    <source>
        <dbReference type="SAM" id="Phobius"/>
    </source>
</evidence>
<gene>
    <name evidence="4" type="ORF">P186_0799</name>
</gene>
<dbReference type="InterPro" id="IPR033880">
    <property type="entry name" value="SPFH_YdjI"/>
</dbReference>
<dbReference type="Proteomes" id="UP000005867">
    <property type="component" value="Chromosome"/>
</dbReference>
<feature type="transmembrane region" description="Helical" evidence="2">
    <location>
        <begin position="358"/>
        <end position="376"/>
    </location>
</feature>
<organism evidence="4 5">
    <name type="scientific">Pyrobaculum ferrireducens</name>
    <dbReference type="NCBI Taxonomy" id="1104324"/>
    <lineage>
        <taxon>Archaea</taxon>
        <taxon>Thermoproteota</taxon>
        <taxon>Thermoprotei</taxon>
        <taxon>Thermoproteales</taxon>
        <taxon>Thermoproteaceae</taxon>
        <taxon>Pyrobaculum</taxon>
    </lineage>
</organism>
<feature type="compositionally biased region" description="Pro residues" evidence="1">
    <location>
        <begin position="260"/>
        <end position="279"/>
    </location>
</feature>
<feature type="transmembrane region" description="Helical" evidence="2">
    <location>
        <begin position="413"/>
        <end position="442"/>
    </location>
</feature>
<proteinExistence type="predicted"/>
<keyword evidence="2" id="KW-0472">Membrane</keyword>
<accession>G7VAK6</accession>
<keyword evidence="2" id="KW-0812">Transmembrane</keyword>
<protein>
    <recommendedName>
        <fullName evidence="3">SPFH domain-containing protein</fullName>
    </recommendedName>
</protein>
<dbReference type="CDD" id="cd03408">
    <property type="entry name" value="SPFH_like_u1"/>
    <property type="match status" value="1"/>
</dbReference>
<reference evidence="4 5" key="1">
    <citation type="journal article" date="2012" name="J. Bacteriol.">
        <title>Complete genome sequence of strain 1860, a crenarchaeon of the genus pyrobaculum able to grow with various electron acceptors.</title>
        <authorList>
            <person name="Mardanov A.V."/>
            <person name="Gumerov V.M."/>
            <person name="Slobodkina G.B."/>
            <person name="Beletsky A.V."/>
            <person name="Bonch-Osmolovskaya E.A."/>
            <person name="Ravin N.V."/>
            <person name="Skryabin K.G."/>
        </authorList>
    </citation>
    <scope>NUCLEOTIDE SEQUENCE [LARGE SCALE GENOMIC DNA]</scope>
    <source>
        <strain evidence="4 5">1860</strain>
    </source>
</reference>
<dbReference type="SUPFAM" id="SSF117892">
    <property type="entry name" value="Band 7/SPFH domain"/>
    <property type="match status" value="1"/>
</dbReference>
<feature type="compositionally biased region" description="Low complexity" evidence="1">
    <location>
        <begin position="280"/>
        <end position="289"/>
    </location>
</feature>
<dbReference type="PANTHER" id="PTHR37826:SF2">
    <property type="entry name" value="ZINC-RIBBON DOMAIN-CONTAINING PROTEIN"/>
    <property type="match status" value="1"/>
</dbReference>
<evidence type="ECO:0000259" key="3">
    <source>
        <dbReference type="Pfam" id="PF13421"/>
    </source>
</evidence>
<name>G7VAK6_9CREN</name>
<sequence length="445" mass="47940">MPQVIQWVNPREGEIIWRYPVDRIEWGAQLIVEEWQAAVFMRDGKVYDVFRAGRHTLTTANLPLLTQALTRVAGFEKSPFTAVVIFVSLKQHQLPFGGRSQTAELAPIQFFGTAWFRVADPALFVTQVVGGQNIYTTEDLQKFLRGYFNENLMAELSRNSIFTIYGNLEQASFVAKNAIAPHFARLGLELIDVKFEGLDVTDPIWRDRLFYIRATGVTPSEYLRMETLQKAAAELGKSPGAAVGAGLMIIPPLFQQQQAPQPPPTPQPPTQPAPQPPGSPSAAAHPTASDSRIDTTSSAPARGGVSPVRLRKPAGGQVLYKLRLHAGEEVSPVRLRQPAGGKVLYELRRQVAVTPGETAAAVAALAVGVYLVLASAGAVQLAANQLIGIAVGAFGASYMAVGRTRESAFWGGVLTILGAATFIGGGASPLLVLGIILIYSYLSSR</sequence>
<dbReference type="Pfam" id="PF13421">
    <property type="entry name" value="Band_7_1"/>
    <property type="match status" value="1"/>
</dbReference>
<dbReference type="EMBL" id="CP003098">
    <property type="protein sequence ID" value="AET32245.1"/>
    <property type="molecule type" value="Genomic_DNA"/>
</dbReference>
<feature type="transmembrane region" description="Helical" evidence="2">
    <location>
        <begin position="382"/>
        <end position="401"/>
    </location>
</feature>
<dbReference type="KEGG" id="pyr:P186_0799"/>
<dbReference type="eggNOG" id="arCOG05711">
    <property type="taxonomic scope" value="Archaea"/>
</dbReference>
<dbReference type="HOGENOM" id="CLU_614851_0_0_2"/>
<evidence type="ECO:0000313" key="5">
    <source>
        <dbReference type="Proteomes" id="UP000005867"/>
    </source>
</evidence>
<dbReference type="Gene3D" id="3.30.479.30">
    <property type="entry name" value="Band 7 domain"/>
    <property type="match status" value="1"/>
</dbReference>
<dbReference type="PANTHER" id="PTHR37826">
    <property type="entry name" value="FLOTILLIN BAND_7_5 DOMAIN PROTEIN"/>
    <property type="match status" value="1"/>
</dbReference>
<keyword evidence="2" id="KW-1133">Transmembrane helix</keyword>
<evidence type="ECO:0000313" key="4">
    <source>
        <dbReference type="EMBL" id="AET32245.1"/>
    </source>
</evidence>
<dbReference type="STRING" id="1104324.P186_0799"/>
<feature type="domain" description="SPFH" evidence="3">
    <location>
        <begin position="16"/>
        <end position="203"/>
    </location>
</feature>
<dbReference type="eggNOG" id="arCOG01918">
    <property type="taxonomic scope" value="Archaea"/>
</dbReference>
<evidence type="ECO:0000256" key="1">
    <source>
        <dbReference type="SAM" id="MobiDB-lite"/>
    </source>
</evidence>
<dbReference type="InterPro" id="IPR036013">
    <property type="entry name" value="Band_7/SPFH_dom_sf"/>
</dbReference>